<dbReference type="PROSITE" id="PS00318">
    <property type="entry name" value="HMG_COA_REDUCTASE_2"/>
    <property type="match status" value="1"/>
</dbReference>
<gene>
    <name evidence="1" type="ORF">V6N12_016062</name>
</gene>
<dbReference type="SUPFAM" id="SSF56542">
    <property type="entry name" value="Substrate-binding domain of HMG-CoA reductase"/>
    <property type="match status" value="1"/>
</dbReference>
<name>A0ABR2AM26_9ROSI</name>
<sequence>MLKNLTDSAMVVALGGFNAHVGTVGGGTHLASLSAHLNLQGVMGASKESPGANSRLLATIVATGEVANELSLMLALAVGQLVKSHMK</sequence>
<dbReference type="Pfam" id="PF00368">
    <property type="entry name" value="HMG-CoA_red"/>
    <property type="match status" value="1"/>
</dbReference>
<dbReference type="EMBL" id="JBBPBM010000508">
    <property type="protein sequence ID" value="KAK8494692.1"/>
    <property type="molecule type" value="Genomic_DNA"/>
</dbReference>
<proteinExistence type="predicted"/>
<comment type="caution">
    <text evidence="1">The sequence shown here is derived from an EMBL/GenBank/DDBJ whole genome shotgun (WGS) entry which is preliminary data.</text>
</comment>
<dbReference type="Proteomes" id="UP001472677">
    <property type="component" value="Unassembled WGS sequence"/>
</dbReference>
<protein>
    <submittedName>
        <fullName evidence="1">Uncharacterized protein</fullName>
    </submittedName>
</protein>
<keyword evidence="2" id="KW-1185">Reference proteome</keyword>
<dbReference type="InterPro" id="IPR023076">
    <property type="entry name" value="HMG_CoA_Rdtase_CS"/>
</dbReference>
<accession>A0ABR2AM26</accession>
<dbReference type="InterPro" id="IPR009029">
    <property type="entry name" value="HMG_CoA_Rdtase_sub-bd_dom_sf"/>
</dbReference>
<evidence type="ECO:0000313" key="1">
    <source>
        <dbReference type="EMBL" id="KAK8494692.1"/>
    </source>
</evidence>
<organism evidence="1 2">
    <name type="scientific">Hibiscus sabdariffa</name>
    <name type="common">roselle</name>
    <dbReference type="NCBI Taxonomy" id="183260"/>
    <lineage>
        <taxon>Eukaryota</taxon>
        <taxon>Viridiplantae</taxon>
        <taxon>Streptophyta</taxon>
        <taxon>Embryophyta</taxon>
        <taxon>Tracheophyta</taxon>
        <taxon>Spermatophyta</taxon>
        <taxon>Magnoliopsida</taxon>
        <taxon>eudicotyledons</taxon>
        <taxon>Gunneridae</taxon>
        <taxon>Pentapetalae</taxon>
        <taxon>rosids</taxon>
        <taxon>malvids</taxon>
        <taxon>Malvales</taxon>
        <taxon>Malvaceae</taxon>
        <taxon>Malvoideae</taxon>
        <taxon>Hibiscus</taxon>
    </lineage>
</organism>
<dbReference type="PANTHER" id="PTHR10572:SF24">
    <property type="entry name" value="3-HYDROXY-3-METHYLGLUTARYL-COENZYME A REDUCTASE"/>
    <property type="match status" value="1"/>
</dbReference>
<reference evidence="1 2" key="1">
    <citation type="journal article" date="2024" name="G3 (Bethesda)">
        <title>Genome assembly of Hibiscus sabdariffa L. provides insights into metabolisms of medicinal natural products.</title>
        <authorList>
            <person name="Kim T."/>
        </authorList>
    </citation>
    <scope>NUCLEOTIDE SEQUENCE [LARGE SCALE GENOMIC DNA]</scope>
    <source>
        <strain evidence="1">TK-2024</strain>
        <tissue evidence="1">Old leaves</tissue>
    </source>
</reference>
<dbReference type="Gene3D" id="3.90.770.10">
    <property type="entry name" value="3-hydroxy-3-methylglutaryl-coenzyme A Reductase, Chain A, domain 2"/>
    <property type="match status" value="1"/>
</dbReference>
<dbReference type="InterPro" id="IPR002202">
    <property type="entry name" value="HMG_CoA_Rdtase"/>
</dbReference>
<dbReference type="InterPro" id="IPR023074">
    <property type="entry name" value="HMG_CoA_Rdtase_cat_sf"/>
</dbReference>
<dbReference type="PANTHER" id="PTHR10572">
    <property type="entry name" value="3-HYDROXY-3-METHYLGLUTARYL-COENZYME A REDUCTASE"/>
    <property type="match status" value="1"/>
</dbReference>
<evidence type="ECO:0000313" key="2">
    <source>
        <dbReference type="Proteomes" id="UP001472677"/>
    </source>
</evidence>
<dbReference type="PROSITE" id="PS50065">
    <property type="entry name" value="HMG_COA_REDUCTASE_4"/>
    <property type="match status" value="1"/>
</dbReference>